<dbReference type="Pfam" id="PF13812">
    <property type="entry name" value="PPR_3"/>
    <property type="match status" value="2"/>
</dbReference>
<dbReference type="EMBL" id="WHWC01000005">
    <property type="protein sequence ID" value="KAG8383271.1"/>
    <property type="molecule type" value="Genomic_DNA"/>
</dbReference>
<dbReference type="Pfam" id="PF12854">
    <property type="entry name" value="PPR_1"/>
    <property type="match status" value="1"/>
</dbReference>
<feature type="repeat" description="PPR" evidence="3">
    <location>
        <begin position="306"/>
        <end position="340"/>
    </location>
</feature>
<dbReference type="Proteomes" id="UP000826271">
    <property type="component" value="Unassembled WGS sequence"/>
</dbReference>
<protein>
    <recommendedName>
        <fullName evidence="6">Pentatricopeptide repeat-containing protein</fullName>
    </recommendedName>
</protein>
<dbReference type="Gene3D" id="1.25.40.10">
    <property type="entry name" value="Tetratricopeptide repeat domain"/>
    <property type="match status" value="4"/>
</dbReference>
<evidence type="ECO:0000313" key="5">
    <source>
        <dbReference type="Proteomes" id="UP000826271"/>
    </source>
</evidence>
<feature type="repeat" description="PPR" evidence="3">
    <location>
        <begin position="167"/>
        <end position="201"/>
    </location>
</feature>
<proteinExistence type="inferred from homology"/>
<feature type="repeat" description="PPR" evidence="3">
    <location>
        <begin position="341"/>
        <end position="376"/>
    </location>
</feature>
<evidence type="ECO:0000313" key="4">
    <source>
        <dbReference type="EMBL" id="KAG8383271.1"/>
    </source>
</evidence>
<gene>
    <name evidence="4" type="ORF">BUALT_Bualt05G0167200</name>
</gene>
<dbReference type="InterPro" id="IPR002885">
    <property type="entry name" value="PPR_rpt"/>
</dbReference>
<dbReference type="PANTHER" id="PTHR47447">
    <property type="entry name" value="OS03G0856100 PROTEIN"/>
    <property type="match status" value="1"/>
</dbReference>
<comment type="similarity">
    <text evidence="1">Belongs to the PPR family. P subfamily.</text>
</comment>
<feature type="repeat" description="PPR" evidence="3">
    <location>
        <begin position="236"/>
        <end position="270"/>
    </location>
</feature>
<name>A0AAV6XJV1_9LAMI</name>
<reference evidence="4" key="1">
    <citation type="submission" date="2019-10" db="EMBL/GenBank/DDBJ databases">
        <authorList>
            <person name="Zhang R."/>
            <person name="Pan Y."/>
            <person name="Wang J."/>
            <person name="Ma R."/>
            <person name="Yu S."/>
        </authorList>
    </citation>
    <scope>NUCLEOTIDE SEQUENCE</scope>
    <source>
        <strain evidence="4">LA-IB0</strain>
        <tissue evidence="4">Leaf</tissue>
    </source>
</reference>
<keyword evidence="5" id="KW-1185">Reference proteome</keyword>
<evidence type="ECO:0000256" key="1">
    <source>
        <dbReference type="ARBA" id="ARBA00007626"/>
    </source>
</evidence>
<feature type="repeat" description="PPR" evidence="3">
    <location>
        <begin position="450"/>
        <end position="484"/>
    </location>
</feature>
<sequence>MILHFRSLAKVYYFHVLPLDTRIISTLIPKYCFGYFSTSSTSAVEGASNASSDQAKKSVDFRRNQDADVVIAKVLAAKGENEVLQSLLHDSRCNKIQITLSLVNRLLHRFQDDWKSALGVFRWVKTFSDYKPLPELYDKLVDILGKMKQMEKMQALLEEMREDNLVSLNTIAKVMRRFCGAGDWKEAVKTFDELENFGLEKNTESMNILLDTLCKEQKLDSAREIFLELQSHIPPNAYTFNIFIHGWCKIKRVEEAHWTIQEMKGHGFRPCVISYSTIIQFYCSQSKFWRAFEMLDEMAAQGCPPNVVTYTTIMHSLTKSGDFKEALKISERMKLVGCKPDTLFYNALIHTLGRAGMVEEAIYVFRKEMPENNINPNTSTYNSMIAMFCHHRQEQRALEYLKNLENSPYCKPDVQSFYPLLKLYFQAKKIDKCMANLLDDVVNKHHLCLDLATFTLLIHGLCRADKCEWAYELFRSMISQSIEPRYLTCSLLLHEIRQKNMFDAAEVVEDFMKKMKKSS</sequence>
<feature type="repeat" description="PPR" evidence="3">
    <location>
        <begin position="377"/>
        <end position="411"/>
    </location>
</feature>
<keyword evidence="2" id="KW-0677">Repeat</keyword>
<accession>A0AAV6XJV1</accession>
<dbReference type="Pfam" id="PF01535">
    <property type="entry name" value="PPR"/>
    <property type="match status" value="2"/>
</dbReference>
<evidence type="ECO:0000256" key="3">
    <source>
        <dbReference type="PROSITE-ProRule" id="PRU00708"/>
    </source>
</evidence>
<comment type="caution">
    <text evidence="4">The sequence shown here is derived from an EMBL/GenBank/DDBJ whole genome shotgun (WGS) entry which is preliminary data.</text>
</comment>
<dbReference type="AlphaFoldDB" id="A0AAV6XJV1"/>
<feature type="repeat" description="PPR" evidence="3">
    <location>
        <begin position="271"/>
        <end position="305"/>
    </location>
</feature>
<dbReference type="InterPro" id="IPR011990">
    <property type="entry name" value="TPR-like_helical_dom_sf"/>
</dbReference>
<dbReference type="PROSITE" id="PS51375">
    <property type="entry name" value="PPR"/>
    <property type="match status" value="7"/>
</dbReference>
<evidence type="ECO:0000256" key="2">
    <source>
        <dbReference type="ARBA" id="ARBA00022737"/>
    </source>
</evidence>
<organism evidence="4 5">
    <name type="scientific">Buddleja alternifolia</name>
    <dbReference type="NCBI Taxonomy" id="168488"/>
    <lineage>
        <taxon>Eukaryota</taxon>
        <taxon>Viridiplantae</taxon>
        <taxon>Streptophyta</taxon>
        <taxon>Embryophyta</taxon>
        <taxon>Tracheophyta</taxon>
        <taxon>Spermatophyta</taxon>
        <taxon>Magnoliopsida</taxon>
        <taxon>eudicotyledons</taxon>
        <taxon>Gunneridae</taxon>
        <taxon>Pentapetalae</taxon>
        <taxon>asterids</taxon>
        <taxon>lamiids</taxon>
        <taxon>Lamiales</taxon>
        <taxon>Scrophulariaceae</taxon>
        <taxon>Buddlejeae</taxon>
        <taxon>Buddleja</taxon>
    </lineage>
</organism>
<dbReference type="SUPFAM" id="SSF81901">
    <property type="entry name" value="HCP-like"/>
    <property type="match status" value="2"/>
</dbReference>
<dbReference type="NCBIfam" id="TIGR00756">
    <property type="entry name" value="PPR"/>
    <property type="match status" value="6"/>
</dbReference>
<dbReference type="Pfam" id="PF13041">
    <property type="entry name" value="PPR_2"/>
    <property type="match status" value="1"/>
</dbReference>
<dbReference type="PANTHER" id="PTHR47447:SF28">
    <property type="entry name" value="PENTACOTRIPEPTIDE-REPEAT REGION OF PRORP DOMAIN-CONTAINING PROTEIN"/>
    <property type="match status" value="1"/>
</dbReference>
<evidence type="ECO:0008006" key="6">
    <source>
        <dbReference type="Google" id="ProtNLM"/>
    </source>
</evidence>